<dbReference type="AlphaFoldDB" id="V4PMK2"/>
<dbReference type="SUPFAM" id="SSF53474">
    <property type="entry name" value="alpha/beta-Hydrolases"/>
    <property type="match status" value="1"/>
</dbReference>
<dbReference type="SUPFAM" id="SSF48452">
    <property type="entry name" value="TPR-like"/>
    <property type="match status" value="1"/>
</dbReference>
<keyword evidence="2 3" id="KW-0802">TPR repeat</keyword>
<dbReference type="PROSITE" id="PS50005">
    <property type="entry name" value="TPR"/>
    <property type="match status" value="1"/>
</dbReference>
<dbReference type="Proteomes" id="UP000017837">
    <property type="component" value="Unassembled WGS sequence"/>
</dbReference>
<dbReference type="Pfam" id="PF07719">
    <property type="entry name" value="TPR_2"/>
    <property type="match status" value="1"/>
</dbReference>
<reference evidence="6 7" key="1">
    <citation type="journal article" date="2014" name="Nature">
        <title>Sequential evolution of bacterial morphology by co-option of a developmental regulator.</title>
        <authorList>
            <person name="Jiang C."/>
            <person name="Brown P.J."/>
            <person name="Ducret A."/>
            <person name="Brun Y.V."/>
        </authorList>
    </citation>
    <scope>NUCLEOTIDE SEQUENCE [LARGE SCALE GENOMIC DNA]</scope>
    <source>
        <strain evidence="6 7">DSM 16100</strain>
    </source>
</reference>
<name>V4PMK2_9CAUL</name>
<keyword evidence="7" id="KW-1185">Reference proteome</keyword>
<dbReference type="STRING" id="1121022.GCA_000376105_03307"/>
<proteinExistence type="predicted"/>
<dbReference type="SMART" id="SM00028">
    <property type="entry name" value="TPR"/>
    <property type="match status" value="1"/>
</dbReference>
<evidence type="ECO:0000259" key="5">
    <source>
        <dbReference type="Pfam" id="PF01738"/>
    </source>
</evidence>
<dbReference type="PATRIC" id="fig|1121022.4.peg.2847"/>
<feature type="domain" description="Dienelactone hydrolase" evidence="5">
    <location>
        <begin position="153"/>
        <end position="288"/>
    </location>
</feature>
<dbReference type="InterPro" id="IPR029058">
    <property type="entry name" value="AB_hydrolase_fold"/>
</dbReference>
<feature type="repeat" description="TPR" evidence="3">
    <location>
        <begin position="478"/>
        <end position="511"/>
    </location>
</feature>
<keyword evidence="4" id="KW-0732">Signal</keyword>
<feature type="signal peptide" evidence="4">
    <location>
        <begin position="1"/>
        <end position="33"/>
    </location>
</feature>
<dbReference type="InterPro" id="IPR013105">
    <property type="entry name" value="TPR_2"/>
</dbReference>
<dbReference type="Pfam" id="PF01738">
    <property type="entry name" value="DLH"/>
    <property type="match status" value="1"/>
</dbReference>
<dbReference type="EMBL" id="AWGB01000029">
    <property type="protein sequence ID" value="ESQ89486.1"/>
    <property type="molecule type" value="Genomic_DNA"/>
</dbReference>
<evidence type="ECO:0000313" key="6">
    <source>
        <dbReference type="EMBL" id="ESQ89486.1"/>
    </source>
</evidence>
<dbReference type="InterPro" id="IPR011990">
    <property type="entry name" value="TPR-like_helical_dom_sf"/>
</dbReference>
<dbReference type="Gene3D" id="1.25.40.10">
    <property type="entry name" value="Tetratricopeptide repeat domain"/>
    <property type="match status" value="1"/>
</dbReference>
<gene>
    <name evidence="6" type="ORF">ABENE_13990</name>
</gene>
<evidence type="ECO:0000313" key="7">
    <source>
        <dbReference type="Proteomes" id="UP000017837"/>
    </source>
</evidence>
<sequence length="528" mass="57852">MDIYRRYMSERHSPMRLLTLIALFLLLPSAASASNFTQIAPGSYGVGLRVVAQYDYSRGYGGATDPVTGAPKQDQRARPIQTLIWYPAESVGAPMTLADYLKFGASDDKFDLSATEQSAADTAFIVGQTARLSKERAHDELSAKMLAHFDAPALPGRFPVIVYAPSLSAGAIENADLCEFLASHGYVVIASPSFGAGAREMTTDLDGIEAQARDIEFLIGYAHALPQADPGKIGVIGYSWGGIANVFAAARDSRIGALVALDGSVRYWPEMIAKAPYVTPSRLTAPLLYVAARPKEIEHISAGLDETTSFLNKMIYADVYRVTLNPLEHPNFSSVFDQRLLPDDRYREFDKDEMSTAFGWMETYVLHFLDAYLKADAPSLAFLSRTPRENQAPLHMMTGELHKGAVAPATREDLAAHAARNDFATIEADYQQLKQRTPEFTLSESELNDWGYRLLALGRRKAAVRVFELSTRLYPSSGNAFDSLGEAYAKNEQTSDAIKAYTQSLKLDPTNGNATTQLSILRGRGAKS</sequence>
<dbReference type="InterPro" id="IPR002925">
    <property type="entry name" value="Dienelactn_hydro"/>
</dbReference>
<dbReference type="GO" id="GO:0016787">
    <property type="term" value="F:hydrolase activity"/>
    <property type="evidence" value="ECO:0007669"/>
    <property type="project" value="InterPro"/>
</dbReference>
<dbReference type="PANTHER" id="PTHR22946">
    <property type="entry name" value="DIENELACTONE HYDROLASE DOMAIN-CONTAINING PROTEIN-RELATED"/>
    <property type="match status" value="1"/>
</dbReference>
<organism evidence="6 7">
    <name type="scientific">Asticcacaulis benevestitus DSM 16100 = ATCC BAA-896</name>
    <dbReference type="NCBI Taxonomy" id="1121022"/>
    <lineage>
        <taxon>Bacteria</taxon>
        <taxon>Pseudomonadati</taxon>
        <taxon>Pseudomonadota</taxon>
        <taxon>Alphaproteobacteria</taxon>
        <taxon>Caulobacterales</taxon>
        <taxon>Caulobacteraceae</taxon>
        <taxon>Asticcacaulis</taxon>
    </lineage>
</organism>
<feature type="chain" id="PRO_5004724836" description="Dienelactone hydrolase domain-containing protein" evidence="4">
    <location>
        <begin position="34"/>
        <end position="528"/>
    </location>
</feature>
<dbReference type="InterPro" id="IPR050261">
    <property type="entry name" value="FrsA_esterase"/>
</dbReference>
<evidence type="ECO:0000256" key="4">
    <source>
        <dbReference type="SAM" id="SignalP"/>
    </source>
</evidence>
<accession>V4PMK2</accession>
<dbReference type="eggNOG" id="COG0412">
    <property type="taxonomic scope" value="Bacteria"/>
</dbReference>
<comment type="caution">
    <text evidence="6">The sequence shown here is derived from an EMBL/GenBank/DDBJ whole genome shotgun (WGS) entry which is preliminary data.</text>
</comment>
<protein>
    <recommendedName>
        <fullName evidence="5">Dienelactone hydrolase domain-containing protein</fullName>
    </recommendedName>
</protein>
<evidence type="ECO:0000256" key="2">
    <source>
        <dbReference type="ARBA" id="ARBA00022803"/>
    </source>
</evidence>
<dbReference type="Gene3D" id="3.40.50.1820">
    <property type="entry name" value="alpha/beta hydrolase"/>
    <property type="match status" value="2"/>
</dbReference>
<evidence type="ECO:0000256" key="1">
    <source>
        <dbReference type="ARBA" id="ARBA00022737"/>
    </source>
</evidence>
<keyword evidence="1" id="KW-0677">Repeat</keyword>
<evidence type="ECO:0000256" key="3">
    <source>
        <dbReference type="PROSITE-ProRule" id="PRU00339"/>
    </source>
</evidence>
<dbReference type="InterPro" id="IPR019734">
    <property type="entry name" value="TPR_rpt"/>
</dbReference>